<proteinExistence type="predicted"/>
<dbReference type="AlphaFoldDB" id="A0A8H4Q4V0"/>
<dbReference type="EMBL" id="JAACLJ010000005">
    <property type="protein sequence ID" value="KAF4585672.1"/>
    <property type="molecule type" value="Genomic_DNA"/>
</dbReference>
<reference evidence="1 2" key="1">
    <citation type="journal article" date="2020" name="G3 (Bethesda)">
        <title>Genetic Underpinnings of Host Manipulation by Ophiocordyceps as Revealed by Comparative Transcriptomics.</title>
        <authorList>
            <person name="Will I."/>
            <person name="Das B."/>
            <person name="Trinh T."/>
            <person name="Brachmann A."/>
            <person name="Ohm R.A."/>
            <person name="de Bekker C."/>
        </authorList>
    </citation>
    <scope>NUCLEOTIDE SEQUENCE [LARGE SCALE GENOMIC DNA]</scope>
    <source>
        <strain evidence="1 2">EC05</strain>
    </source>
</reference>
<sequence length="168" mass="18887">MERPFEQPDFGQVAHSFRHAADHLERCGNLPAVDGGARLMQAMETIMERLTTLEQTMNRRFDQVERRVDGLDCQLQAMDRKVTVSNRNAVVRAQNSTVVRGDMSLVPLYSVLTGEVVEGFPVNVSQLERLHARDVDQLLRHLGESVAGSAVEKKRNLKFACGLVTREL</sequence>
<dbReference type="Gene3D" id="3.90.20.10">
    <property type="match status" value="1"/>
</dbReference>
<name>A0A8H4Q4V0_9HYPO</name>
<keyword evidence="2" id="KW-1185">Reference proteome</keyword>
<organism evidence="1 2">
    <name type="scientific">Ophiocordyceps camponoti-floridani</name>
    <dbReference type="NCBI Taxonomy" id="2030778"/>
    <lineage>
        <taxon>Eukaryota</taxon>
        <taxon>Fungi</taxon>
        <taxon>Dikarya</taxon>
        <taxon>Ascomycota</taxon>
        <taxon>Pezizomycotina</taxon>
        <taxon>Sordariomycetes</taxon>
        <taxon>Hypocreomycetidae</taxon>
        <taxon>Hypocreales</taxon>
        <taxon>Ophiocordycipitaceae</taxon>
        <taxon>Ophiocordyceps</taxon>
    </lineage>
</organism>
<dbReference type="OrthoDB" id="3641511at2759"/>
<gene>
    <name evidence="1" type="ORF">GQ602_004977</name>
</gene>
<protein>
    <submittedName>
        <fullName evidence="1">Uncharacterized protein</fullName>
    </submittedName>
</protein>
<dbReference type="Proteomes" id="UP000562929">
    <property type="component" value="Unassembled WGS sequence"/>
</dbReference>
<evidence type="ECO:0000313" key="2">
    <source>
        <dbReference type="Proteomes" id="UP000562929"/>
    </source>
</evidence>
<evidence type="ECO:0000313" key="1">
    <source>
        <dbReference type="EMBL" id="KAF4585672.1"/>
    </source>
</evidence>
<comment type="caution">
    <text evidence="1">The sequence shown here is derived from an EMBL/GenBank/DDBJ whole genome shotgun (WGS) entry which is preliminary data.</text>
</comment>
<accession>A0A8H4Q4V0</accession>